<evidence type="ECO:0000256" key="1">
    <source>
        <dbReference type="SAM" id="MobiDB-lite"/>
    </source>
</evidence>
<dbReference type="InterPro" id="IPR029787">
    <property type="entry name" value="Nucleotide_cyclase"/>
</dbReference>
<proteinExistence type="predicted"/>
<dbReference type="CDD" id="cd07302">
    <property type="entry name" value="CHD"/>
    <property type="match status" value="1"/>
</dbReference>
<organism evidence="3 4">
    <name type="scientific">Angomonas deanei</name>
    <dbReference type="NCBI Taxonomy" id="59799"/>
    <lineage>
        <taxon>Eukaryota</taxon>
        <taxon>Discoba</taxon>
        <taxon>Euglenozoa</taxon>
        <taxon>Kinetoplastea</taxon>
        <taxon>Metakinetoplastina</taxon>
        <taxon>Trypanosomatida</taxon>
        <taxon>Trypanosomatidae</taxon>
        <taxon>Strigomonadinae</taxon>
        <taxon>Angomonas</taxon>
    </lineage>
</organism>
<dbReference type="InterPro" id="IPR050697">
    <property type="entry name" value="Adenylyl/Guanylyl_Cyclase_3/4"/>
</dbReference>
<dbReference type="Proteomes" id="UP000515908">
    <property type="component" value="Chromosome 29"/>
</dbReference>
<dbReference type="AlphaFoldDB" id="A0A7G2CV28"/>
<reference evidence="3 4" key="1">
    <citation type="submission" date="2020-08" db="EMBL/GenBank/DDBJ databases">
        <authorList>
            <person name="Newling K."/>
            <person name="Davey J."/>
            <person name="Forrester S."/>
        </authorList>
    </citation>
    <scope>NUCLEOTIDE SEQUENCE [LARGE SCALE GENOMIC DNA]</scope>
    <source>
        <strain evidence="4">Crithidia deanei Carvalho (ATCC PRA-265)</strain>
    </source>
</reference>
<feature type="compositionally biased region" description="Low complexity" evidence="1">
    <location>
        <begin position="121"/>
        <end position="139"/>
    </location>
</feature>
<feature type="region of interest" description="Disordered" evidence="1">
    <location>
        <begin position="112"/>
        <end position="173"/>
    </location>
</feature>
<accession>A0A7G2CV28</accession>
<gene>
    <name evidence="3" type="ORF">ADEAN_001049700</name>
</gene>
<evidence type="ECO:0000313" key="3">
    <source>
        <dbReference type="EMBL" id="CAD2222941.1"/>
    </source>
</evidence>
<dbReference type="EMBL" id="LR877173">
    <property type="protein sequence ID" value="CAD2222941.1"/>
    <property type="molecule type" value="Genomic_DNA"/>
</dbReference>
<protein>
    <submittedName>
        <fullName evidence="3">Adenylate and Guanylate cyclase catalytic domain containing protein, putative</fullName>
    </submittedName>
</protein>
<evidence type="ECO:0000313" key="4">
    <source>
        <dbReference type="Proteomes" id="UP000515908"/>
    </source>
</evidence>
<keyword evidence="4" id="KW-1185">Reference proteome</keyword>
<dbReference type="SMART" id="SM00044">
    <property type="entry name" value="CYCc"/>
    <property type="match status" value="1"/>
</dbReference>
<dbReference type="Pfam" id="PF00211">
    <property type="entry name" value="Guanylate_cyc"/>
    <property type="match status" value="1"/>
</dbReference>
<evidence type="ECO:0000259" key="2">
    <source>
        <dbReference type="PROSITE" id="PS50125"/>
    </source>
</evidence>
<dbReference type="GO" id="GO:0009190">
    <property type="term" value="P:cyclic nucleotide biosynthetic process"/>
    <property type="evidence" value="ECO:0007669"/>
    <property type="project" value="InterPro"/>
</dbReference>
<sequence length="948" mass="108258">MSADTVTVNAFRQSRALPQEKRNYSLCSAKMRPPCHHHNSSFSECRCRPIEDDDDEEEMKEIERLEKEPPKTNEEISSPREPLRMVCGVRSEDIIKSNQNMGFLPVVLQTHRSTPSTPVKNFNSSKTSNNNNNVYHNESGVTSPLNVPPPYRHNSNRNNSHHKSREADAKFDPQRIIYSEDEMRSDDNDDEAALNQNSKLKFRKLGIINNNNANNYKKLPSPLLLPIASDHATSVDSNNSNSNRSNSEKEAFMRNIQQISVTLREQLRLLAEESARDDRPPPQKNNHNEMSSLLFIHQLSGEDKMVIGDFLSQVKQFQESAAMDEKLKTVSGSWELLKKKKEDISSEEHNFREVFYNNLLLWMPDLQEQTLLIADENENSKEVQSEKETPLFEGKMFKDAAQHYWQLLDDSIELYQKCFPRLSLPTDETNNNNNNKTPYLTPVAPNIYASPSHHLQQRLRTEWMTYAVKWCRYGMREDVYFTLRDCVVRSLAQCLPGMVWGLCKEDWSHFFQLWCTTLSDGTRSPEGQRALDRHTERVQSNIYSSLCKLQCVPSDKSIFREVFRLLAESPDAPQEDQEGYSKAARRFSGFSPSASLSTENALDQAMWESILHLALMSPREQEFNEACLAVAEQHLQLRILPHQMDHMLPVFLDVCQSTFHLYEPFDPLAKLQAVHFLERTFRQVAKMMRHLREDPEGSRSLFAVTTSVPTFPLDASEPFCLLFTDIESSTNLWQRFPAVMKEAVERHHRIIRTVIADNGGYEVKTVGDSFIIAAKDVFVGMKIAVGIQLELMRHLPIAPGFEMLEEVQGGGDPNAWSNQTLRVRIGIEHCTQATATYDTIHRRYDYYGPSVNQCARIEAAAAGGQILMSRETFKALKAVPAFHDEPCPAHLRDVSGDSAADERGLDHFVAMCDVGKVKLKGIKKPVQLFSIAPMCFAGRQFNFPEDEV</sequence>
<dbReference type="Gene3D" id="3.30.70.1230">
    <property type="entry name" value="Nucleotide cyclase"/>
    <property type="match status" value="1"/>
</dbReference>
<dbReference type="VEuPathDB" id="TriTrypDB:ADEAN_001049700"/>
<feature type="domain" description="Guanylate cyclase" evidence="2">
    <location>
        <begin position="720"/>
        <end position="858"/>
    </location>
</feature>
<dbReference type="PANTHER" id="PTHR43081">
    <property type="entry name" value="ADENYLATE CYCLASE, TERMINAL-DIFFERENTIATION SPECIFIC-RELATED"/>
    <property type="match status" value="1"/>
</dbReference>
<dbReference type="InterPro" id="IPR001054">
    <property type="entry name" value="A/G_cyclase"/>
</dbReference>
<dbReference type="GO" id="GO:0035556">
    <property type="term" value="P:intracellular signal transduction"/>
    <property type="evidence" value="ECO:0007669"/>
    <property type="project" value="InterPro"/>
</dbReference>
<dbReference type="PANTHER" id="PTHR43081:SF1">
    <property type="entry name" value="ADENYLATE CYCLASE, TERMINAL-DIFFERENTIATION SPECIFIC"/>
    <property type="match status" value="1"/>
</dbReference>
<dbReference type="PROSITE" id="PS50125">
    <property type="entry name" value="GUANYLATE_CYCLASE_2"/>
    <property type="match status" value="1"/>
</dbReference>
<name>A0A7G2CV28_9TRYP</name>
<dbReference type="SUPFAM" id="SSF55073">
    <property type="entry name" value="Nucleotide cyclase"/>
    <property type="match status" value="1"/>
</dbReference>
<feature type="region of interest" description="Disordered" evidence="1">
    <location>
        <begin position="232"/>
        <end position="251"/>
    </location>
</feature>